<dbReference type="AlphaFoldDB" id="A0A2U1L732"/>
<dbReference type="PANTHER" id="PTHR33710:SF64">
    <property type="entry name" value="ENDONUCLEASE_EXONUCLEASE_PHOSPHATASE DOMAIN-CONTAINING PROTEIN"/>
    <property type="match status" value="1"/>
</dbReference>
<dbReference type="PANTHER" id="PTHR33710">
    <property type="entry name" value="BNAC02G09200D PROTEIN"/>
    <property type="match status" value="1"/>
</dbReference>
<keyword evidence="3" id="KW-0548">Nucleotidyltransferase</keyword>
<reference evidence="3 4" key="1">
    <citation type="journal article" date="2018" name="Mol. Plant">
        <title>The genome of Artemisia annua provides insight into the evolution of Asteraceae family and artemisinin biosynthesis.</title>
        <authorList>
            <person name="Shen Q."/>
            <person name="Zhang L."/>
            <person name="Liao Z."/>
            <person name="Wang S."/>
            <person name="Yan T."/>
            <person name="Shi P."/>
            <person name="Liu M."/>
            <person name="Fu X."/>
            <person name="Pan Q."/>
            <person name="Wang Y."/>
            <person name="Lv Z."/>
            <person name="Lu X."/>
            <person name="Zhang F."/>
            <person name="Jiang W."/>
            <person name="Ma Y."/>
            <person name="Chen M."/>
            <person name="Hao X."/>
            <person name="Li L."/>
            <person name="Tang Y."/>
            <person name="Lv G."/>
            <person name="Zhou Y."/>
            <person name="Sun X."/>
            <person name="Brodelius P.E."/>
            <person name="Rose J.K.C."/>
            <person name="Tang K."/>
        </authorList>
    </citation>
    <scope>NUCLEOTIDE SEQUENCE [LARGE SCALE GENOMIC DNA]</scope>
    <source>
        <strain evidence="4">cv. Huhao1</strain>
        <tissue evidence="3">Leaf</tissue>
    </source>
</reference>
<name>A0A2U1L732_ARTAN</name>
<protein>
    <submittedName>
        <fullName evidence="3">RNA-directed DNA polymerase, eukaryota</fullName>
    </submittedName>
</protein>
<dbReference type="InterPro" id="IPR036691">
    <property type="entry name" value="Endo/exonu/phosph_ase_sf"/>
</dbReference>
<dbReference type="GO" id="GO:0003964">
    <property type="term" value="F:RNA-directed DNA polymerase activity"/>
    <property type="evidence" value="ECO:0007669"/>
    <property type="project" value="UniProtKB-KW"/>
</dbReference>
<evidence type="ECO:0000259" key="2">
    <source>
        <dbReference type="Pfam" id="PF14529"/>
    </source>
</evidence>
<dbReference type="OrthoDB" id="851867at2759"/>
<evidence type="ECO:0000313" key="4">
    <source>
        <dbReference type="Proteomes" id="UP000245207"/>
    </source>
</evidence>
<feature type="region of interest" description="Disordered" evidence="1">
    <location>
        <begin position="45"/>
        <end position="83"/>
    </location>
</feature>
<comment type="caution">
    <text evidence="3">The sequence shown here is derived from an EMBL/GenBank/DDBJ whole genome shotgun (WGS) entry which is preliminary data.</text>
</comment>
<keyword evidence="4" id="KW-1185">Reference proteome</keyword>
<evidence type="ECO:0000313" key="3">
    <source>
        <dbReference type="EMBL" id="PWA44817.1"/>
    </source>
</evidence>
<dbReference type="Pfam" id="PF14529">
    <property type="entry name" value="Exo_endo_phos_2"/>
    <property type="match status" value="1"/>
</dbReference>
<gene>
    <name evidence="3" type="ORF">CTI12_AA522150</name>
</gene>
<dbReference type="EMBL" id="PKPP01011084">
    <property type="protein sequence ID" value="PWA44817.1"/>
    <property type="molecule type" value="Genomic_DNA"/>
</dbReference>
<dbReference type="Gene3D" id="3.60.10.10">
    <property type="entry name" value="Endonuclease/exonuclease/phosphatase"/>
    <property type="match status" value="1"/>
</dbReference>
<organism evidence="3 4">
    <name type="scientific">Artemisia annua</name>
    <name type="common">Sweet wormwood</name>
    <dbReference type="NCBI Taxonomy" id="35608"/>
    <lineage>
        <taxon>Eukaryota</taxon>
        <taxon>Viridiplantae</taxon>
        <taxon>Streptophyta</taxon>
        <taxon>Embryophyta</taxon>
        <taxon>Tracheophyta</taxon>
        <taxon>Spermatophyta</taxon>
        <taxon>Magnoliopsida</taxon>
        <taxon>eudicotyledons</taxon>
        <taxon>Gunneridae</taxon>
        <taxon>Pentapetalae</taxon>
        <taxon>asterids</taxon>
        <taxon>campanulids</taxon>
        <taxon>Asterales</taxon>
        <taxon>Asteraceae</taxon>
        <taxon>Asteroideae</taxon>
        <taxon>Anthemideae</taxon>
        <taxon>Artemisiinae</taxon>
        <taxon>Artemisia</taxon>
    </lineage>
</organism>
<proteinExistence type="predicted"/>
<dbReference type="Proteomes" id="UP000245207">
    <property type="component" value="Unassembled WGS sequence"/>
</dbReference>
<keyword evidence="3" id="KW-0695">RNA-directed DNA polymerase</keyword>
<evidence type="ECO:0000256" key="1">
    <source>
        <dbReference type="SAM" id="MobiDB-lite"/>
    </source>
</evidence>
<feature type="region of interest" description="Disordered" evidence="1">
    <location>
        <begin position="1"/>
        <end position="32"/>
    </location>
</feature>
<sequence length="429" mass="48902">MEYSSDVDSNLDADDNNADAVKEMNGDDDSEVEGVADTIFGDQEVNSGQNFTHNKGGEEQVVSSDPFGLNELIQNHGKGDTHAEKDSMLEEYEKDTSPSQRGSEGISSRVMEDAQHVNVHAAPGVESKIETGGSVLEVLDGSKAKKDWIKGLNNFHMVTFLSIQETKMDSIPEIEIKALWGNYRFEYIFSEAVGASGGILCVWDPCYFSKDHHILSDNFVVLYGTWIPKREKVMMISIYAPQSITGKRTLWDYISSLVCRWNGLCMVMGDFNEVRYKEDRLGSIFNAQGANEFNCFVSSSELIEIQLEGFTFTWTHPSSKKMSKLDRFFVNDEMLSSFPHLSGVCLDRHLSDHRPILLREVVTDYGPTPFRFYHSWFSYEGFDQMVRETWCNIVLDDRNVMIRFKKKLQILKKEIRIVGALMMMFFCRV</sequence>
<dbReference type="SUPFAM" id="SSF56219">
    <property type="entry name" value="DNase I-like"/>
    <property type="match status" value="1"/>
</dbReference>
<dbReference type="STRING" id="35608.A0A2U1L732"/>
<accession>A0A2U1L732</accession>
<keyword evidence="3" id="KW-0808">Transferase</keyword>
<dbReference type="InterPro" id="IPR005135">
    <property type="entry name" value="Endo/exonuclease/phosphatase"/>
</dbReference>
<feature type="domain" description="Endonuclease/exonuclease/phosphatase" evidence="2">
    <location>
        <begin position="234"/>
        <end position="356"/>
    </location>
</feature>